<comment type="caution">
    <text evidence="4">The sequence shown here is derived from an EMBL/GenBank/DDBJ whole genome shotgun (WGS) entry which is preliminary data.</text>
</comment>
<dbReference type="OrthoDB" id="3267840at2"/>
<keyword evidence="5" id="KW-1185">Reference proteome</keyword>
<sequence length="94" mass="10572">MSCGEPHHTPCSEVLAKVYSYIDGELEEENCEDIRQHLDECAPCLEEYGLEEAVKNLVAKHCGCDPVPEGLRSKVLHRLEAARADRQIREAHAE</sequence>
<evidence type="ECO:0000256" key="1">
    <source>
        <dbReference type="ARBA" id="ARBA00023015"/>
    </source>
</evidence>
<evidence type="ECO:0000259" key="3">
    <source>
        <dbReference type="Pfam" id="PF13490"/>
    </source>
</evidence>
<dbReference type="InterPro" id="IPR041916">
    <property type="entry name" value="Anti_sigma_zinc_sf"/>
</dbReference>
<name>A0A543NFC1_9ACTN</name>
<dbReference type="Proteomes" id="UP000317422">
    <property type="component" value="Unassembled WGS sequence"/>
</dbReference>
<reference evidence="4 5" key="1">
    <citation type="submission" date="2019-06" db="EMBL/GenBank/DDBJ databases">
        <title>Sequencing the genomes of 1000 actinobacteria strains.</title>
        <authorList>
            <person name="Klenk H.-P."/>
        </authorList>
    </citation>
    <scope>NUCLEOTIDE SEQUENCE [LARGE SCALE GENOMIC DNA]</scope>
    <source>
        <strain evidence="4 5">DSM 45015</strain>
    </source>
</reference>
<dbReference type="RefSeq" id="WP_141921759.1">
    <property type="nucleotide sequence ID" value="NZ_VFQC01000001.1"/>
</dbReference>
<dbReference type="InterPro" id="IPR024020">
    <property type="entry name" value="Anit_sigma_mycothiol_RsrA"/>
</dbReference>
<protein>
    <submittedName>
        <fullName evidence="4">Mycothiol system anti-sigma-R factor</fullName>
    </submittedName>
</protein>
<keyword evidence="2" id="KW-0804">Transcription</keyword>
<proteinExistence type="predicted"/>
<organism evidence="4 5">
    <name type="scientific">Haloactinospora alba</name>
    <dbReference type="NCBI Taxonomy" id="405555"/>
    <lineage>
        <taxon>Bacteria</taxon>
        <taxon>Bacillati</taxon>
        <taxon>Actinomycetota</taxon>
        <taxon>Actinomycetes</taxon>
        <taxon>Streptosporangiales</taxon>
        <taxon>Nocardiopsidaceae</taxon>
        <taxon>Haloactinospora</taxon>
    </lineage>
</organism>
<dbReference type="InterPro" id="IPR027383">
    <property type="entry name" value="Znf_put"/>
</dbReference>
<keyword evidence="1" id="KW-0805">Transcription regulation</keyword>
<gene>
    <name evidence="4" type="ORF">FHX37_0397</name>
</gene>
<feature type="domain" description="Putative zinc-finger" evidence="3">
    <location>
        <begin position="11"/>
        <end position="44"/>
    </location>
</feature>
<evidence type="ECO:0000313" key="4">
    <source>
        <dbReference type="EMBL" id="TQN30516.1"/>
    </source>
</evidence>
<dbReference type="Gene3D" id="1.10.10.1320">
    <property type="entry name" value="Anti-sigma factor, zinc-finger domain"/>
    <property type="match status" value="1"/>
</dbReference>
<dbReference type="Pfam" id="PF13490">
    <property type="entry name" value="zf-HC2"/>
    <property type="match status" value="1"/>
</dbReference>
<evidence type="ECO:0000256" key="2">
    <source>
        <dbReference type="ARBA" id="ARBA00023163"/>
    </source>
</evidence>
<dbReference type="AlphaFoldDB" id="A0A543NFC1"/>
<accession>A0A543NFC1</accession>
<dbReference type="NCBIfam" id="TIGR03988">
    <property type="entry name" value="antisig_RsrA"/>
    <property type="match status" value="1"/>
</dbReference>
<dbReference type="EMBL" id="VFQC01000001">
    <property type="protein sequence ID" value="TQN30516.1"/>
    <property type="molecule type" value="Genomic_DNA"/>
</dbReference>
<evidence type="ECO:0000313" key="5">
    <source>
        <dbReference type="Proteomes" id="UP000317422"/>
    </source>
</evidence>